<evidence type="ECO:0000313" key="6">
    <source>
        <dbReference type="EMBL" id="RXK56467.1"/>
    </source>
</evidence>
<evidence type="ECO:0000313" key="7">
    <source>
        <dbReference type="Proteomes" id="UP000290218"/>
    </source>
</evidence>
<feature type="domain" description="HIT" evidence="5">
    <location>
        <begin position="26"/>
        <end position="133"/>
    </location>
</feature>
<dbReference type="CDD" id="cd01275">
    <property type="entry name" value="FHIT"/>
    <property type="match status" value="1"/>
</dbReference>
<evidence type="ECO:0000256" key="2">
    <source>
        <dbReference type="PIRSR" id="PIRSR639383-1"/>
    </source>
</evidence>
<dbReference type="InterPro" id="IPR039383">
    <property type="entry name" value="FHIT"/>
</dbReference>
<reference evidence="6 7" key="1">
    <citation type="submission" date="2019-01" db="EMBL/GenBank/DDBJ databases">
        <title>Lacunisphaera sp. strain TWA-58.</title>
        <authorList>
            <person name="Chen W.-M."/>
        </authorList>
    </citation>
    <scope>NUCLEOTIDE SEQUENCE [LARGE SCALE GENOMIC DNA]</scope>
    <source>
        <strain evidence="6 7">TWA-58</strain>
    </source>
</reference>
<dbReference type="RefSeq" id="WP_129047835.1">
    <property type="nucleotide sequence ID" value="NZ_SDHX01000001.1"/>
</dbReference>
<dbReference type="Gene3D" id="3.30.428.10">
    <property type="entry name" value="HIT-like"/>
    <property type="match status" value="1"/>
</dbReference>
<dbReference type="EMBL" id="SDHX01000001">
    <property type="protein sequence ID" value="RXK56467.1"/>
    <property type="molecule type" value="Genomic_DNA"/>
</dbReference>
<dbReference type="GO" id="GO:0000166">
    <property type="term" value="F:nucleotide binding"/>
    <property type="evidence" value="ECO:0007669"/>
    <property type="project" value="UniProtKB-KW"/>
</dbReference>
<feature type="active site" description="Tele-AMP-histidine intermediate" evidence="2">
    <location>
        <position position="120"/>
    </location>
</feature>
<evidence type="ECO:0000256" key="3">
    <source>
        <dbReference type="PIRSR" id="PIRSR639383-2"/>
    </source>
</evidence>
<evidence type="ECO:0000256" key="1">
    <source>
        <dbReference type="ARBA" id="ARBA00022741"/>
    </source>
</evidence>
<dbReference type="OrthoDB" id="9784774at2"/>
<comment type="caution">
    <text evidence="6">The sequence shown here is derived from an EMBL/GenBank/DDBJ whole genome shotgun (WGS) entry which is preliminary data.</text>
</comment>
<feature type="binding site" evidence="3">
    <location>
        <position position="122"/>
    </location>
    <ligand>
        <name>substrate</name>
    </ligand>
</feature>
<dbReference type="PANTHER" id="PTHR42997">
    <property type="entry name" value="HIT FAMILY HYDROLASE"/>
    <property type="match status" value="1"/>
</dbReference>
<name>A0A4Q1CBI2_9BACT</name>
<gene>
    <name evidence="6" type="ORF">ESB00_11545</name>
</gene>
<keyword evidence="7" id="KW-1185">Reference proteome</keyword>
<dbReference type="SUPFAM" id="SSF54197">
    <property type="entry name" value="HIT-like"/>
    <property type="match status" value="1"/>
</dbReference>
<organism evidence="6 7">
    <name type="scientific">Oleiharenicola lentus</name>
    <dbReference type="NCBI Taxonomy" id="2508720"/>
    <lineage>
        <taxon>Bacteria</taxon>
        <taxon>Pseudomonadati</taxon>
        <taxon>Verrucomicrobiota</taxon>
        <taxon>Opitutia</taxon>
        <taxon>Opitutales</taxon>
        <taxon>Opitutaceae</taxon>
        <taxon>Oleiharenicola</taxon>
    </lineage>
</organism>
<evidence type="ECO:0000259" key="5">
    <source>
        <dbReference type="PROSITE" id="PS51084"/>
    </source>
</evidence>
<dbReference type="PROSITE" id="PS51084">
    <property type="entry name" value="HIT_2"/>
    <property type="match status" value="1"/>
</dbReference>
<protein>
    <submittedName>
        <fullName evidence="6">HIT domain-containing protein</fullName>
    </submittedName>
</protein>
<dbReference type="PANTHER" id="PTHR42997:SF1">
    <property type="entry name" value="AP-4-A PHOSPHORYLASE"/>
    <property type="match status" value="1"/>
</dbReference>
<dbReference type="GO" id="GO:0003824">
    <property type="term" value="F:catalytic activity"/>
    <property type="evidence" value="ECO:0007669"/>
    <property type="project" value="InterPro"/>
</dbReference>
<feature type="binding site" evidence="3">
    <location>
        <position position="51"/>
    </location>
    <ligand>
        <name>substrate</name>
    </ligand>
</feature>
<feature type="short sequence motif" description="Histidine triad motif" evidence="4">
    <location>
        <begin position="118"/>
        <end position="122"/>
    </location>
</feature>
<keyword evidence="1" id="KW-0547">Nucleotide-binding</keyword>
<accession>A0A4Q1CBI2</accession>
<dbReference type="InterPro" id="IPR011146">
    <property type="entry name" value="HIT-like"/>
</dbReference>
<sequence>MDHLHAYWRMEYIEAPRLPEGANPFAELPKLGNDAEALIVHRSPLSYLMLNRYPYNPGHLLAIPFRAATDLTELTAAERADLMDEIILGKEALKAAVNPHAFNVGFNLGSAAGGSIPHLHAHIVPRWNGDTNFMPVIGKTRVLPQSLEAMYARLKTCADNLSPSAR</sequence>
<dbReference type="Pfam" id="PF01230">
    <property type="entry name" value="HIT"/>
    <property type="match status" value="1"/>
</dbReference>
<dbReference type="InterPro" id="IPR052908">
    <property type="entry name" value="AP-4-A_phosphorylase"/>
</dbReference>
<dbReference type="InterPro" id="IPR036265">
    <property type="entry name" value="HIT-like_sf"/>
</dbReference>
<dbReference type="AlphaFoldDB" id="A0A4Q1CBI2"/>
<evidence type="ECO:0000256" key="4">
    <source>
        <dbReference type="PROSITE-ProRule" id="PRU00464"/>
    </source>
</evidence>
<dbReference type="Proteomes" id="UP000290218">
    <property type="component" value="Unassembled WGS sequence"/>
</dbReference>
<proteinExistence type="predicted"/>